<evidence type="ECO:0000313" key="2">
    <source>
        <dbReference type="Proteomes" id="UP000270296"/>
    </source>
</evidence>
<reference evidence="3" key="1">
    <citation type="submission" date="2016-06" db="UniProtKB">
        <authorList>
            <consortium name="WormBaseParasite"/>
        </authorList>
    </citation>
    <scope>IDENTIFICATION</scope>
</reference>
<dbReference type="WBParaSite" id="SBAD_0000985101-mRNA-1">
    <property type="protein sequence ID" value="SBAD_0000985101-mRNA-1"/>
    <property type="gene ID" value="SBAD_0000985101"/>
</dbReference>
<protein>
    <submittedName>
        <fullName evidence="3">Tick transposon</fullName>
    </submittedName>
</protein>
<reference evidence="1 2" key="2">
    <citation type="submission" date="2018-11" db="EMBL/GenBank/DDBJ databases">
        <authorList>
            <consortium name="Pathogen Informatics"/>
        </authorList>
    </citation>
    <scope>NUCLEOTIDE SEQUENCE [LARGE SCALE GENOMIC DNA]</scope>
</reference>
<name>A0A183J0V5_9BILA</name>
<sequence length="127" mass="14304">MRVKASKTKSLVLSHFPALCSLQINEEAVEQVEKLKHLRTVFTSDGKLEEIGRQIRVASGVVRGLARCTVTKADLTLKNKHSVLKSILIPMLTYDQESWTMTEKLRTRVRAAEMEDKSLALRVSRGP</sequence>
<dbReference type="EMBL" id="UZAM01012795">
    <property type="protein sequence ID" value="VDP23512.1"/>
    <property type="molecule type" value="Genomic_DNA"/>
</dbReference>
<dbReference type="PANTHER" id="PTHR47027:SF30">
    <property type="entry name" value="THAP-TYPE DOMAIN-CONTAINING PROTEIN"/>
    <property type="match status" value="1"/>
</dbReference>
<dbReference type="OrthoDB" id="425681at2759"/>
<evidence type="ECO:0000313" key="3">
    <source>
        <dbReference type="WBParaSite" id="SBAD_0000985101-mRNA-1"/>
    </source>
</evidence>
<organism evidence="3">
    <name type="scientific">Soboliphyme baturini</name>
    <dbReference type="NCBI Taxonomy" id="241478"/>
    <lineage>
        <taxon>Eukaryota</taxon>
        <taxon>Metazoa</taxon>
        <taxon>Ecdysozoa</taxon>
        <taxon>Nematoda</taxon>
        <taxon>Enoplea</taxon>
        <taxon>Dorylaimia</taxon>
        <taxon>Dioctophymatida</taxon>
        <taxon>Dioctophymatoidea</taxon>
        <taxon>Soboliphymatidae</taxon>
        <taxon>Soboliphyme</taxon>
    </lineage>
</organism>
<dbReference type="AlphaFoldDB" id="A0A183J0V5"/>
<evidence type="ECO:0000313" key="1">
    <source>
        <dbReference type="EMBL" id="VDP23512.1"/>
    </source>
</evidence>
<keyword evidence="2" id="KW-1185">Reference proteome</keyword>
<accession>A0A183J0V5</accession>
<dbReference type="PANTHER" id="PTHR47027">
    <property type="entry name" value="REVERSE TRANSCRIPTASE DOMAIN-CONTAINING PROTEIN"/>
    <property type="match status" value="1"/>
</dbReference>
<gene>
    <name evidence="1" type="ORF">SBAD_LOCUS9503</name>
</gene>
<dbReference type="Proteomes" id="UP000270296">
    <property type="component" value="Unassembled WGS sequence"/>
</dbReference>
<proteinExistence type="predicted"/>